<sequence>MQLVAQSQPQPALTVTAEVIGVGPYQCNYGVDGYAIKLSVKNNTQNSRRFFVYNCSWQTSWSTDTEDWYLWSAGCDKNIPEEITLLASQQMIFHGFLAARKSFEREAKGIVSAKVKFAFTELSDMLDLTDFNKTDEKIKKGTLIMYWSEDIPLIFHNNSYQILAPTVK</sequence>
<dbReference type="EMBL" id="JABSNP010000029">
    <property type="protein sequence ID" value="NRT21287.1"/>
    <property type="molecule type" value="Genomic_DNA"/>
</dbReference>
<evidence type="ECO:0000313" key="2">
    <source>
        <dbReference type="Proteomes" id="UP000779507"/>
    </source>
</evidence>
<protein>
    <submittedName>
        <fullName evidence="1">Uncharacterized protein</fullName>
    </submittedName>
</protein>
<dbReference type="RefSeq" id="WP_173812035.1">
    <property type="nucleotide sequence ID" value="NZ_JABSNP010000029.1"/>
</dbReference>
<keyword evidence="2" id="KW-1185">Reference proteome</keyword>
<name>A0ABX2FY04_9BACT</name>
<comment type="caution">
    <text evidence="1">The sequence shown here is derived from an EMBL/GenBank/DDBJ whole genome shotgun (WGS) entry which is preliminary data.</text>
</comment>
<organism evidence="1 2">
    <name type="scientific">Hymenobacter caeli</name>
    <dbReference type="NCBI Taxonomy" id="2735894"/>
    <lineage>
        <taxon>Bacteria</taxon>
        <taxon>Pseudomonadati</taxon>
        <taxon>Bacteroidota</taxon>
        <taxon>Cytophagia</taxon>
        <taxon>Cytophagales</taxon>
        <taxon>Hymenobacteraceae</taxon>
        <taxon>Hymenobacter</taxon>
    </lineage>
</organism>
<dbReference type="Proteomes" id="UP000779507">
    <property type="component" value="Unassembled WGS sequence"/>
</dbReference>
<gene>
    <name evidence="1" type="ORF">HNP98_004133</name>
</gene>
<proteinExistence type="predicted"/>
<accession>A0ABX2FY04</accession>
<evidence type="ECO:0000313" key="1">
    <source>
        <dbReference type="EMBL" id="NRT21287.1"/>
    </source>
</evidence>
<reference evidence="1 2" key="1">
    <citation type="submission" date="2020-05" db="EMBL/GenBank/DDBJ databases">
        <title>Genomic Encyclopedia of Type Strains, Phase IV (KMG-V): Genome sequencing to study the core and pangenomes of soil and plant-associated prokaryotes.</title>
        <authorList>
            <person name="Whitman W."/>
        </authorList>
    </citation>
    <scope>NUCLEOTIDE SEQUENCE [LARGE SCALE GENOMIC DNA]</scope>
    <source>
        <strain evidence="1 2">9A</strain>
    </source>
</reference>